<organism evidence="1">
    <name type="scientific">marine sediment metagenome</name>
    <dbReference type="NCBI Taxonomy" id="412755"/>
    <lineage>
        <taxon>unclassified sequences</taxon>
        <taxon>metagenomes</taxon>
        <taxon>ecological metagenomes</taxon>
    </lineage>
</organism>
<proteinExistence type="predicted"/>
<protein>
    <submittedName>
        <fullName evidence="1">Uncharacterized protein</fullName>
    </submittedName>
</protein>
<gene>
    <name evidence="1" type="ORF">S01H4_36679</name>
</gene>
<feature type="non-terminal residue" evidence="1">
    <location>
        <position position="32"/>
    </location>
</feature>
<comment type="caution">
    <text evidence="1">The sequence shown here is derived from an EMBL/GenBank/DDBJ whole genome shotgun (WGS) entry which is preliminary data.</text>
</comment>
<reference evidence="1" key="1">
    <citation type="journal article" date="2014" name="Front. Microbiol.">
        <title>High frequency of phylogenetically diverse reductive dehalogenase-homologous genes in deep subseafloor sedimentary metagenomes.</title>
        <authorList>
            <person name="Kawai M."/>
            <person name="Futagami T."/>
            <person name="Toyoda A."/>
            <person name="Takaki Y."/>
            <person name="Nishi S."/>
            <person name="Hori S."/>
            <person name="Arai W."/>
            <person name="Tsubouchi T."/>
            <person name="Morono Y."/>
            <person name="Uchiyama I."/>
            <person name="Ito T."/>
            <person name="Fujiyama A."/>
            <person name="Inagaki F."/>
            <person name="Takami H."/>
        </authorList>
    </citation>
    <scope>NUCLEOTIDE SEQUENCE</scope>
    <source>
        <strain evidence="1">Expedition CK06-06</strain>
    </source>
</reference>
<sequence length="32" mass="3685">MNIRKLSSLQAPLNARYREEPEAARITLKVTD</sequence>
<dbReference type="AlphaFoldDB" id="X1BGV9"/>
<dbReference type="EMBL" id="BART01019629">
    <property type="protein sequence ID" value="GAG94250.1"/>
    <property type="molecule type" value="Genomic_DNA"/>
</dbReference>
<name>X1BGV9_9ZZZZ</name>
<accession>X1BGV9</accession>
<evidence type="ECO:0000313" key="1">
    <source>
        <dbReference type="EMBL" id="GAG94250.1"/>
    </source>
</evidence>